<dbReference type="EMBL" id="JACJPW010000092">
    <property type="protein sequence ID" value="MBD2184704.1"/>
    <property type="molecule type" value="Genomic_DNA"/>
</dbReference>
<protein>
    <submittedName>
        <fullName evidence="1">Iron-containing redox enzyme family protein</fullName>
    </submittedName>
</protein>
<dbReference type="AlphaFoldDB" id="A0A926ZJI4"/>
<dbReference type="SMART" id="SM01236">
    <property type="entry name" value="Haem_oxygenase_2"/>
    <property type="match status" value="1"/>
</dbReference>
<dbReference type="Gene3D" id="1.20.910.10">
    <property type="entry name" value="Heme oxygenase-like"/>
    <property type="match status" value="1"/>
</dbReference>
<dbReference type="InterPro" id="IPR016084">
    <property type="entry name" value="Haem_Oase-like_multi-hlx"/>
</dbReference>
<comment type="caution">
    <text evidence="1">The sequence shown here is derived from an EMBL/GenBank/DDBJ whole genome shotgun (WGS) entry which is preliminary data.</text>
</comment>
<dbReference type="Proteomes" id="UP000641646">
    <property type="component" value="Unassembled WGS sequence"/>
</dbReference>
<accession>A0A926ZJI4</accession>
<proteinExistence type="predicted"/>
<gene>
    <name evidence="1" type="ORF">H6G03_27150</name>
</gene>
<keyword evidence="2" id="KW-1185">Reference proteome</keyword>
<reference evidence="1" key="1">
    <citation type="journal article" date="2015" name="ISME J.">
        <title>Draft Genome Sequence of Streptomyces incarnatus NRRL8089, which Produces the Nucleoside Antibiotic Sinefungin.</title>
        <authorList>
            <person name="Oshima K."/>
            <person name="Hattori M."/>
            <person name="Shimizu H."/>
            <person name="Fukuda K."/>
            <person name="Nemoto M."/>
            <person name="Inagaki K."/>
            <person name="Tamura T."/>
        </authorList>
    </citation>
    <scope>NUCLEOTIDE SEQUENCE</scope>
    <source>
        <strain evidence="1">FACHB-1375</strain>
    </source>
</reference>
<name>A0A926ZJI4_9CYAN</name>
<dbReference type="Pfam" id="PF14518">
    <property type="entry name" value="Haem_oxygenas_2"/>
    <property type="match status" value="1"/>
</dbReference>
<evidence type="ECO:0000313" key="2">
    <source>
        <dbReference type="Proteomes" id="UP000641646"/>
    </source>
</evidence>
<evidence type="ECO:0000313" key="1">
    <source>
        <dbReference type="EMBL" id="MBD2184704.1"/>
    </source>
</evidence>
<organism evidence="1 2">
    <name type="scientific">Aerosakkonema funiforme FACHB-1375</name>
    <dbReference type="NCBI Taxonomy" id="2949571"/>
    <lineage>
        <taxon>Bacteria</taxon>
        <taxon>Bacillati</taxon>
        <taxon>Cyanobacteriota</taxon>
        <taxon>Cyanophyceae</taxon>
        <taxon>Oscillatoriophycideae</taxon>
        <taxon>Aerosakkonematales</taxon>
        <taxon>Aerosakkonemataceae</taxon>
        <taxon>Aerosakkonema</taxon>
    </lineage>
</organism>
<reference evidence="1" key="2">
    <citation type="submission" date="2020-08" db="EMBL/GenBank/DDBJ databases">
        <authorList>
            <person name="Chen M."/>
            <person name="Teng W."/>
            <person name="Zhao L."/>
            <person name="Hu C."/>
            <person name="Zhou Y."/>
            <person name="Han B."/>
            <person name="Song L."/>
            <person name="Shu W."/>
        </authorList>
    </citation>
    <scope>NUCLEOTIDE SEQUENCE</scope>
    <source>
        <strain evidence="1">FACHB-1375</strain>
    </source>
</reference>
<sequence length="333" mass="38597">MENTSLTIKLEAESNCKFPPTDMLPFNTEAFMGSKREQFHCMLNLETYPQALPDVLKLAESYFKESSDYSKYPGFSYSLDAFEDWLNYEYNKALSSTKKDYWLDSGELWNGLNVGRFSQELVLVRLLQNAPFALLDGVWLTNILPCGPSNQVECMLFRIRMDEGGNGIFEQHHPNLYDRTIKNLGIDLAPVESRAFIENSNLMDFAFEEPVFQLAVGMFPRRFFPELLGMTLYLEWGETPVSLQLAKCLEGRNINPFYYTVHKKVDNIKDGHGFIAKKAVELYLQMILDREGEEQVPLYWQRIWQGYHTWEKLGIAFEQNTQTHLAALKDLLD</sequence>